<name>A0A150H680_9MICO</name>
<dbReference type="GO" id="GO:0004792">
    <property type="term" value="F:thiosulfate-cyanide sulfurtransferase activity"/>
    <property type="evidence" value="ECO:0007669"/>
    <property type="project" value="UniProtKB-EC"/>
</dbReference>
<dbReference type="PANTHER" id="PTHR43031:SF1">
    <property type="entry name" value="PYRIDINE NUCLEOTIDE-DISULPHIDE OXIDOREDUCTASE"/>
    <property type="match status" value="1"/>
</dbReference>
<dbReference type="Proteomes" id="UP000243589">
    <property type="component" value="Unassembled WGS sequence"/>
</dbReference>
<dbReference type="EMBL" id="LQQC01000012">
    <property type="protein sequence ID" value="KXZ57368.1"/>
    <property type="molecule type" value="Genomic_DNA"/>
</dbReference>
<evidence type="ECO:0000259" key="1">
    <source>
        <dbReference type="PROSITE" id="PS50206"/>
    </source>
</evidence>
<keyword evidence="5" id="KW-1185">Reference proteome</keyword>
<organism evidence="2 5">
    <name type="scientific">Brevibacterium ravenspurgense</name>
    <dbReference type="NCBI Taxonomy" id="479117"/>
    <lineage>
        <taxon>Bacteria</taxon>
        <taxon>Bacillati</taxon>
        <taxon>Actinomycetota</taxon>
        <taxon>Actinomycetes</taxon>
        <taxon>Micrococcales</taxon>
        <taxon>Brevibacteriaceae</taxon>
        <taxon>Brevibacterium</taxon>
    </lineage>
</organism>
<proteinExistence type="predicted"/>
<dbReference type="EMBL" id="PKGO01000003">
    <property type="protein sequence ID" value="PKY70824.1"/>
    <property type="molecule type" value="Genomic_DNA"/>
</dbReference>
<dbReference type="CDD" id="cd00158">
    <property type="entry name" value="RHOD"/>
    <property type="match status" value="1"/>
</dbReference>
<dbReference type="SMART" id="SM00450">
    <property type="entry name" value="RHOD"/>
    <property type="match status" value="1"/>
</dbReference>
<dbReference type="SUPFAM" id="SSF52821">
    <property type="entry name" value="Rhodanese/Cell cycle control phosphatase"/>
    <property type="match status" value="1"/>
</dbReference>
<sequence length="109" mass="12122">MFEEPTCSVTEVPDDAIVLDVRGRDEFAAGHIKDAINVPLDELQERQDEVPFDVDVYVICRTGRRSAHATQFLNMAGHDCIMVVGGMDQWHHEAELPIVAEGDAAPYVK</sequence>
<evidence type="ECO:0000313" key="4">
    <source>
        <dbReference type="Proteomes" id="UP000242755"/>
    </source>
</evidence>
<dbReference type="RefSeq" id="WP_062023020.1">
    <property type="nucleotide sequence ID" value="NZ_LQQC01000012.1"/>
</dbReference>
<comment type="caution">
    <text evidence="2">The sequence shown here is derived from an EMBL/GenBank/DDBJ whole genome shotgun (WGS) entry which is preliminary data.</text>
</comment>
<evidence type="ECO:0000313" key="5">
    <source>
        <dbReference type="Proteomes" id="UP000243589"/>
    </source>
</evidence>
<dbReference type="PATRIC" id="fig|479117.4.peg.1872"/>
<evidence type="ECO:0000313" key="3">
    <source>
        <dbReference type="EMBL" id="PKY70824.1"/>
    </source>
</evidence>
<reference evidence="2 5" key="1">
    <citation type="submission" date="2016-01" db="EMBL/GenBank/DDBJ databases">
        <title>Use of Whole Genome Sequencing to ascertain that Brevibacterium massiliense (Roux, Raoult 2009) is a later heterotypic synonym of Brevibacterium ravenspurgense (Mages 2008).</title>
        <authorList>
            <person name="Bernier A.-M."/>
            <person name="Burdz T."/>
            <person name="Huynh C."/>
            <person name="Pachecho A.L."/>
            <person name="Wiebe D."/>
            <person name="Bonner C."/>
            <person name="Bernard K."/>
        </authorList>
    </citation>
    <scope>NUCLEOTIDE SEQUENCE [LARGE SCALE GENOMIC DNA]</scope>
    <source>
        <strain evidence="2 5">CCUG56047</strain>
    </source>
</reference>
<dbReference type="EC" id="2.8.1.1" evidence="2"/>
<dbReference type="Proteomes" id="UP000242755">
    <property type="component" value="Unassembled WGS sequence"/>
</dbReference>
<dbReference type="InterPro" id="IPR036873">
    <property type="entry name" value="Rhodanese-like_dom_sf"/>
</dbReference>
<dbReference type="PROSITE" id="PS50206">
    <property type="entry name" value="RHODANESE_3"/>
    <property type="match status" value="1"/>
</dbReference>
<dbReference type="InterPro" id="IPR050229">
    <property type="entry name" value="GlpE_sulfurtransferase"/>
</dbReference>
<dbReference type="Pfam" id="PF00581">
    <property type="entry name" value="Rhodanese"/>
    <property type="match status" value="1"/>
</dbReference>
<protein>
    <submittedName>
        <fullName evidence="3">Rhodanese-like domain-containing protein</fullName>
    </submittedName>
    <submittedName>
        <fullName evidence="2">Thiosulfate sulfurtransferase GlpE</fullName>
        <ecNumber evidence="2">2.8.1.1</ecNumber>
    </submittedName>
</protein>
<reference evidence="3 4" key="2">
    <citation type="submission" date="2017-12" db="EMBL/GenBank/DDBJ databases">
        <title>Phylogenetic diversity of female urinary microbiome.</title>
        <authorList>
            <person name="Thomas-White K."/>
            <person name="Wolfe A.J."/>
        </authorList>
    </citation>
    <scope>NUCLEOTIDE SEQUENCE [LARGE SCALE GENOMIC DNA]</scope>
    <source>
        <strain evidence="3 4">UMB0426</strain>
    </source>
</reference>
<accession>A0A150H680</accession>
<evidence type="ECO:0000313" key="2">
    <source>
        <dbReference type="EMBL" id="KXZ57368.1"/>
    </source>
</evidence>
<dbReference type="AlphaFoldDB" id="A0A150H680"/>
<dbReference type="InterPro" id="IPR001763">
    <property type="entry name" value="Rhodanese-like_dom"/>
</dbReference>
<dbReference type="STRING" id="1176165.GCA_001584405_01398"/>
<keyword evidence="2" id="KW-0808">Transferase</keyword>
<dbReference type="Gene3D" id="3.40.250.10">
    <property type="entry name" value="Rhodanese-like domain"/>
    <property type="match status" value="1"/>
</dbReference>
<dbReference type="PANTHER" id="PTHR43031">
    <property type="entry name" value="FAD-DEPENDENT OXIDOREDUCTASE"/>
    <property type="match status" value="1"/>
</dbReference>
<feature type="domain" description="Rhodanese" evidence="1">
    <location>
        <begin position="12"/>
        <end position="99"/>
    </location>
</feature>
<gene>
    <name evidence="2" type="primary">glpE</name>
    <name evidence="2" type="ORF">Bravens_01888</name>
    <name evidence="3" type="ORF">CYJ40_04040</name>
</gene>